<dbReference type="SUPFAM" id="SSF55729">
    <property type="entry name" value="Acyl-CoA N-acyltransferases (Nat)"/>
    <property type="match status" value="1"/>
</dbReference>
<sequence length="170" mass="19116">MTNQDFHVVQATEADIPDILGLITELAVYEKEPDAVKATPELLKKNIFEQGYANCILAKDGTESNPGEIIGMALYFFNFSTWLGKPGLYLEDLYVTPKRRAAGIGKVLFGHLGRIAKEKDCGRIEWCVLKWNAPSIGFYEKTLGAKALVEWDTMRLEGDEEIGRLEKFLK</sequence>
<dbReference type="CDD" id="cd04301">
    <property type="entry name" value="NAT_SF"/>
    <property type="match status" value="1"/>
</dbReference>
<evidence type="ECO:0000256" key="3">
    <source>
        <dbReference type="ARBA" id="ARBA00023315"/>
    </source>
</evidence>
<accession>A0A8K0JJQ1</accession>
<dbReference type="PANTHER" id="PTHR10545">
    <property type="entry name" value="DIAMINE N-ACETYLTRANSFERASE"/>
    <property type="match status" value="1"/>
</dbReference>
<dbReference type="InterPro" id="IPR051016">
    <property type="entry name" value="Diverse_Substrate_AcTransf"/>
</dbReference>
<dbReference type="Pfam" id="PF00583">
    <property type="entry name" value="Acetyltransf_1"/>
    <property type="match status" value="1"/>
</dbReference>
<organism evidence="5 6">
    <name type="scientific">Filobasidium floriforme</name>
    <dbReference type="NCBI Taxonomy" id="5210"/>
    <lineage>
        <taxon>Eukaryota</taxon>
        <taxon>Fungi</taxon>
        <taxon>Dikarya</taxon>
        <taxon>Basidiomycota</taxon>
        <taxon>Agaricomycotina</taxon>
        <taxon>Tremellomycetes</taxon>
        <taxon>Filobasidiales</taxon>
        <taxon>Filobasidiaceae</taxon>
        <taxon>Filobasidium</taxon>
    </lineage>
</organism>
<dbReference type="GO" id="GO:0008080">
    <property type="term" value="F:N-acetyltransferase activity"/>
    <property type="evidence" value="ECO:0007669"/>
    <property type="project" value="UniProtKB-ARBA"/>
</dbReference>
<protein>
    <recommendedName>
        <fullName evidence="4">N-acetyltransferase domain-containing protein</fullName>
    </recommendedName>
</protein>
<dbReference type="InterPro" id="IPR000182">
    <property type="entry name" value="GNAT_dom"/>
</dbReference>
<gene>
    <name evidence="5" type="ORF">FFLO_05073</name>
</gene>
<name>A0A8K0JJQ1_9TREE</name>
<evidence type="ECO:0000259" key="4">
    <source>
        <dbReference type="PROSITE" id="PS51186"/>
    </source>
</evidence>
<keyword evidence="3" id="KW-0012">Acyltransferase</keyword>
<evidence type="ECO:0000313" key="5">
    <source>
        <dbReference type="EMBL" id="KAG7530357.1"/>
    </source>
</evidence>
<comment type="caution">
    <text evidence="5">The sequence shown here is derived from an EMBL/GenBank/DDBJ whole genome shotgun (WGS) entry which is preliminary data.</text>
</comment>
<dbReference type="AlphaFoldDB" id="A0A8K0JJQ1"/>
<reference evidence="5" key="1">
    <citation type="submission" date="2020-04" db="EMBL/GenBank/DDBJ databases">
        <title>Analysis of mating type loci in Filobasidium floriforme.</title>
        <authorList>
            <person name="Nowrousian M."/>
        </authorList>
    </citation>
    <scope>NUCLEOTIDE SEQUENCE</scope>
    <source>
        <strain evidence="5">CBS 6242</strain>
    </source>
</reference>
<dbReference type="FunFam" id="3.40.630.30:FF:000064">
    <property type="entry name" value="GNAT family acetyltransferase"/>
    <property type="match status" value="1"/>
</dbReference>
<dbReference type="Gene3D" id="3.40.630.30">
    <property type="match status" value="1"/>
</dbReference>
<dbReference type="Proteomes" id="UP000812966">
    <property type="component" value="Unassembled WGS sequence"/>
</dbReference>
<evidence type="ECO:0000256" key="2">
    <source>
        <dbReference type="ARBA" id="ARBA00022679"/>
    </source>
</evidence>
<dbReference type="EMBL" id="JABELV010000120">
    <property type="protein sequence ID" value="KAG7530357.1"/>
    <property type="molecule type" value="Genomic_DNA"/>
</dbReference>
<keyword evidence="6" id="KW-1185">Reference proteome</keyword>
<evidence type="ECO:0000256" key="1">
    <source>
        <dbReference type="ARBA" id="ARBA00008694"/>
    </source>
</evidence>
<keyword evidence="2" id="KW-0808">Transferase</keyword>
<dbReference type="PANTHER" id="PTHR10545:SF29">
    <property type="entry name" value="GH14572P-RELATED"/>
    <property type="match status" value="1"/>
</dbReference>
<feature type="domain" description="N-acetyltransferase" evidence="4">
    <location>
        <begin position="6"/>
        <end position="159"/>
    </location>
</feature>
<proteinExistence type="inferred from homology"/>
<dbReference type="InterPro" id="IPR016181">
    <property type="entry name" value="Acyl_CoA_acyltransferase"/>
</dbReference>
<dbReference type="PROSITE" id="PS51186">
    <property type="entry name" value="GNAT"/>
    <property type="match status" value="1"/>
</dbReference>
<evidence type="ECO:0000313" key="6">
    <source>
        <dbReference type="Proteomes" id="UP000812966"/>
    </source>
</evidence>
<comment type="similarity">
    <text evidence="1">Belongs to the acetyltransferase family.</text>
</comment>